<gene>
    <name evidence="2" type="ORF">RU96_GL000763</name>
</gene>
<proteinExistence type="predicted"/>
<organism evidence="2 3">
    <name type="scientific">Enterococcus canintestini</name>
    <dbReference type="NCBI Taxonomy" id="317010"/>
    <lineage>
        <taxon>Bacteria</taxon>
        <taxon>Bacillati</taxon>
        <taxon>Bacillota</taxon>
        <taxon>Bacilli</taxon>
        <taxon>Lactobacillales</taxon>
        <taxon>Enterococcaceae</taxon>
        <taxon>Enterococcus</taxon>
    </lineage>
</organism>
<keyword evidence="1" id="KW-1133">Transmembrane helix</keyword>
<reference evidence="2 3" key="1">
    <citation type="submission" date="2014-12" db="EMBL/GenBank/DDBJ databases">
        <title>Draft genome sequences of 29 type strains of Enterococci.</title>
        <authorList>
            <person name="Zhong Z."/>
            <person name="Sun Z."/>
            <person name="Liu W."/>
            <person name="Zhang W."/>
            <person name="Zhang H."/>
        </authorList>
    </citation>
    <scope>NUCLEOTIDE SEQUENCE [LARGE SCALE GENOMIC DNA]</scope>
    <source>
        <strain evidence="2 3">DSM 21207</strain>
    </source>
</reference>
<comment type="caution">
    <text evidence="2">The sequence shown here is derived from an EMBL/GenBank/DDBJ whole genome shotgun (WGS) entry which is preliminary data.</text>
</comment>
<accession>A0A1L8R4D7</accession>
<dbReference type="PANTHER" id="PTHR40078">
    <property type="entry name" value="INTEGRAL MEMBRANE PROTEIN-RELATED"/>
    <property type="match status" value="1"/>
</dbReference>
<keyword evidence="1" id="KW-0472">Membrane</keyword>
<evidence type="ECO:0000256" key="1">
    <source>
        <dbReference type="SAM" id="Phobius"/>
    </source>
</evidence>
<evidence type="ECO:0000313" key="2">
    <source>
        <dbReference type="EMBL" id="OJG14576.1"/>
    </source>
</evidence>
<dbReference type="STRING" id="317010.RU96_GL000763"/>
<dbReference type="EMBL" id="JXKG01000016">
    <property type="protein sequence ID" value="OJG14576.1"/>
    <property type="molecule type" value="Genomic_DNA"/>
</dbReference>
<feature type="transmembrane region" description="Helical" evidence="1">
    <location>
        <begin position="69"/>
        <end position="91"/>
    </location>
</feature>
<dbReference type="AlphaFoldDB" id="A0A1L8R4D7"/>
<keyword evidence="1" id="KW-0812">Transmembrane</keyword>
<evidence type="ECO:0000313" key="3">
    <source>
        <dbReference type="Proteomes" id="UP000182835"/>
    </source>
</evidence>
<protein>
    <recommendedName>
        <fullName evidence="4">Integral membrane protein</fullName>
    </recommendedName>
</protein>
<dbReference type="InterPro" id="IPR038750">
    <property type="entry name" value="YczE/YyaS-like"/>
</dbReference>
<dbReference type="Pfam" id="PF19700">
    <property type="entry name" value="DUF6198"/>
    <property type="match status" value="1"/>
</dbReference>
<dbReference type="Proteomes" id="UP000182835">
    <property type="component" value="Unassembled WGS sequence"/>
</dbReference>
<evidence type="ECO:0008006" key="4">
    <source>
        <dbReference type="Google" id="ProtNLM"/>
    </source>
</evidence>
<sequence>MSTLILGLLQHTTIPFGRWSQLLSLLFLLSTFIYKKELLGVGSLINTLLFGEAISFCANFVQFENSRPAIINFIYLLLGFTLMALGTAIYLRADLGAGPVEGIMFCLCDKLQFSLKYSRILIDFTIVLIGFLLGGSIGIGTFFAIFALGPMISAFLRVFNIIKVKISYPLQTTEK</sequence>
<name>A0A1L8R4D7_9ENTE</name>
<dbReference type="PANTHER" id="PTHR40078:SF1">
    <property type="entry name" value="INTEGRAL MEMBRANE PROTEIN"/>
    <property type="match status" value="1"/>
</dbReference>
<feature type="transmembrane region" description="Helical" evidence="1">
    <location>
        <begin position="120"/>
        <end position="137"/>
    </location>
</feature>
<feature type="transmembrane region" description="Helical" evidence="1">
    <location>
        <begin position="41"/>
        <end position="63"/>
    </location>
</feature>